<evidence type="ECO:0000256" key="1">
    <source>
        <dbReference type="SAM" id="Phobius"/>
    </source>
</evidence>
<keyword evidence="3" id="KW-1185">Reference proteome</keyword>
<feature type="transmembrane region" description="Helical" evidence="1">
    <location>
        <begin position="67"/>
        <end position="91"/>
    </location>
</feature>
<name>A0AAW0CIU1_9AGAR</name>
<proteinExistence type="predicted"/>
<sequence length="542" mass="60269">MVGWSRFTKASEKLIDIQSRWASSERFLGPTIQLLPQLLVIPVLLFIAGLLDTLFSSVLRLRPTPTSILFTSGVSLFFISAVAIILVYSLVHRDLNPTGSPFRRTFDHFKTQPKTPVLDRQIDLHNSLSTKAPSVYHQVVQEIHDDDALNEASAALYNIIQSLGVWPRHGATSTGLLDQERATFLHLLSPEASTRSNRTAVQVISRIQQSNRITYSVTDMTALVPALLHASRRYSLTHHTGHNADLFDSPFIHAMAIVSNAGAISEHHPPILGFLSSDYIDNERFPSHREHPSAYDTRIKAISSVVEVLFAKIADSLAEESSAGMVEDDIIDNILSPDYQDATKASRGKTPANFINPIKIISALIHTHLPQDMAILTLIIRWLFRSTSPLSVLRATQTHVASINTYDAVSPTILFFIASIVCRTCLARESESGSGSRSLDDAHIALLDVCVTTLLKIVDTHQFHPQLPALVSMAVGVLRRRETLLKNDHEVVRRVKKELILVRRFLQDSTWRWSAKQRSGVLAELETLELESAETVEPGTDD</sequence>
<gene>
    <name evidence="2" type="ORF">R3P38DRAFT_2902127</name>
</gene>
<dbReference type="EMBL" id="JAWWNJ010000016">
    <property type="protein sequence ID" value="KAK7039830.1"/>
    <property type="molecule type" value="Genomic_DNA"/>
</dbReference>
<protein>
    <submittedName>
        <fullName evidence="2">Uncharacterized protein</fullName>
    </submittedName>
</protein>
<organism evidence="2 3">
    <name type="scientific">Favolaschia claudopus</name>
    <dbReference type="NCBI Taxonomy" id="2862362"/>
    <lineage>
        <taxon>Eukaryota</taxon>
        <taxon>Fungi</taxon>
        <taxon>Dikarya</taxon>
        <taxon>Basidiomycota</taxon>
        <taxon>Agaricomycotina</taxon>
        <taxon>Agaricomycetes</taxon>
        <taxon>Agaricomycetidae</taxon>
        <taxon>Agaricales</taxon>
        <taxon>Marasmiineae</taxon>
        <taxon>Mycenaceae</taxon>
        <taxon>Favolaschia</taxon>
    </lineage>
</organism>
<keyword evidence="1" id="KW-0472">Membrane</keyword>
<keyword evidence="1" id="KW-0812">Transmembrane</keyword>
<evidence type="ECO:0000313" key="3">
    <source>
        <dbReference type="Proteomes" id="UP001362999"/>
    </source>
</evidence>
<dbReference type="Proteomes" id="UP001362999">
    <property type="component" value="Unassembled WGS sequence"/>
</dbReference>
<accession>A0AAW0CIU1</accession>
<feature type="non-terminal residue" evidence="2">
    <location>
        <position position="542"/>
    </location>
</feature>
<evidence type="ECO:0000313" key="2">
    <source>
        <dbReference type="EMBL" id="KAK7039830.1"/>
    </source>
</evidence>
<keyword evidence="1" id="KW-1133">Transmembrane helix</keyword>
<feature type="transmembrane region" description="Helical" evidence="1">
    <location>
        <begin position="34"/>
        <end position="55"/>
    </location>
</feature>
<dbReference type="AlphaFoldDB" id="A0AAW0CIU1"/>
<reference evidence="2 3" key="1">
    <citation type="journal article" date="2024" name="J Genomics">
        <title>Draft genome sequencing and assembly of Favolaschia claudopus CIRM-BRFM 2984 isolated from oak limbs.</title>
        <authorList>
            <person name="Navarro D."/>
            <person name="Drula E."/>
            <person name="Chaduli D."/>
            <person name="Cazenave R."/>
            <person name="Ahrendt S."/>
            <person name="Wang J."/>
            <person name="Lipzen A."/>
            <person name="Daum C."/>
            <person name="Barry K."/>
            <person name="Grigoriev I.V."/>
            <person name="Favel A."/>
            <person name="Rosso M.N."/>
            <person name="Martin F."/>
        </authorList>
    </citation>
    <scope>NUCLEOTIDE SEQUENCE [LARGE SCALE GENOMIC DNA]</scope>
    <source>
        <strain evidence="2 3">CIRM-BRFM 2984</strain>
    </source>
</reference>
<comment type="caution">
    <text evidence="2">The sequence shown here is derived from an EMBL/GenBank/DDBJ whole genome shotgun (WGS) entry which is preliminary data.</text>
</comment>